<protein>
    <recommendedName>
        <fullName evidence="6">PHD-type domain-containing protein</fullName>
    </recommendedName>
</protein>
<dbReference type="Gene3D" id="3.30.40.10">
    <property type="entry name" value="Zinc/RING finger domain, C3HC4 (zinc finger)"/>
    <property type="match status" value="1"/>
</dbReference>
<dbReference type="Pfam" id="PF00628">
    <property type="entry name" value="PHD"/>
    <property type="match status" value="1"/>
</dbReference>
<keyword evidence="1" id="KW-0479">Metal-binding</keyword>
<evidence type="ECO:0000256" key="2">
    <source>
        <dbReference type="ARBA" id="ARBA00022771"/>
    </source>
</evidence>
<dbReference type="SMART" id="SM00249">
    <property type="entry name" value="PHD"/>
    <property type="match status" value="1"/>
</dbReference>
<dbReference type="InterPro" id="IPR019787">
    <property type="entry name" value="Znf_PHD-finger"/>
</dbReference>
<sequence>MNNDKCKTMKDQCGTCGKSAGSGVILCSGPCNKWNHFKCVNLTYIAVKKMSPEVQKLWQCPNCSNSEFKDDPVKENSEVDFLFDPDEPNETSFLQLFEINSQLKYAKEKAETSLRVAEEVSEEMSQKWEQEIKTLKNEILMLKGDLLERNKEIIKLRELARPIQSEDDDFYTSPRVLISTGTQTSKKFYDIEVDQQEYENLKSKLV</sequence>
<dbReference type="SUPFAM" id="SSF57903">
    <property type="entry name" value="FYVE/PHD zinc finger"/>
    <property type="match status" value="1"/>
</dbReference>
<dbReference type="AlphaFoldDB" id="A0A1B6G799"/>
<reference evidence="7" key="1">
    <citation type="submission" date="2015-11" db="EMBL/GenBank/DDBJ databases">
        <title>De novo transcriptome assembly of four potential Pierce s Disease insect vectors from Arizona vineyards.</title>
        <authorList>
            <person name="Tassone E.E."/>
        </authorList>
    </citation>
    <scope>NUCLEOTIDE SEQUENCE</scope>
</reference>
<dbReference type="EMBL" id="GECZ01011498">
    <property type="protein sequence ID" value="JAS58271.1"/>
    <property type="molecule type" value="Transcribed_RNA"/>
</dbReference>
<evidence type="ECO:0000256" key="4">
    <source>
        <dbReference type="PROSITE-ProRule" id="PRU00146"/>
    </source>
</evidence>
<evidence type="ECO:0000313" key="7">
    <source>
        <dbReference type="EMBL" id="JAS58271.1"/>
    </source>
</evidence>
<proteinExistence type="predicted"/>
<dbReference type="InterPro" id="IPR001965">
    <property type="entry name" value="Znf_PHD"/>
</dbReference>
<dbReference type="InterPro" id="IPR013083">
    <property type="entry name" value="Znf_RING/FYVE/PHD"/>
</dbReference>
<feature type="coiled-coil region" evidence="5">
    <location>
        <begin position="107"/>
        <end position="145"/>
    </location>
</feature>
<organism evidence="7">
    <name type="scientific">Cuerna arida</name>
    <dbReference type="NCBI Taxonomy" id="1464854"/>
    <lineage>
        <taxon>Eukaryota</taxon>
        <taxon>Metazoa</taxon>
        <taxon>Ecdysozoa</taxon>
        <taxon>Arthropoda</taxon>
        <taxon>Hexapoda</taxon>
        <taxon>Insecta</taxon>
        <taxon>Pterygota</taxon>
        <taxon>Neoptera</taxon>
        <taxon>Paraneoptera</taxon>
        <taxon>Hemiptera</taxon>
        <taxon>Auchenorrhyncha</taxon>
        <taxon>Membracoidea</taxon>
        <taxon>Cicadellidae</taxon>
        <taxon>Cicadellinae</taxon>
        <taxon>Proconiini</taxon>
        <taxon>Cuerna</taxon>
    </lineage>
</organism>
<keyword evidence="3" id="KW-0862">Zinc</keyword>
<name>A0A1B6G799_9HEMI</name>
<feature type="domain" description="PHD-type" evidence="6">
    <location>
        <begin position="10"/>
        <end position="66"/>
    </location>
</feature>
<evidence type="ECO:0000256" key="3">
    <source>
        <dbReference type="ARBA" id="ARBA00022833"/>
    </source>
</evidence>
<dbReference type="PROSITE" id="PS50016">
    <property type="entry name" value="ZF_PHD_2"/>
    <property type="match status" value="1"/>
</dbReference>
<dbReference type="InterPro" id="IPR011011">
    <property type="entry name" value="Znf_FYVE_PHD"/>
</dbReference>
<keyword evidence="5" id="KW-0175">Coiled coil</keyword>
<accession>A0A1B6G799</accession>
<dbReference type="GO" id="GO:0008270">
    <property type="term" value="F:zinc ion binding"/>
    <property type="evidence" value="ECO:0007669"/>
    <property type="project" value="UniProtKB-KW"/>
</dbReference>
<evidence type="ECO:0000256" key="1">
    <source>
        <dbReference type="ARBA" id="ARBA00022723"/>
    </source>
</evidence>
<evidence type="ECO:0000256" key="5">
    <source>
        <dbReference type="SAM" id="Coils"/>
    </source>
</evidence>
<keyword evidence="2 4" id="KW-0863">Zinc-finger</keyword>
<evidence type="ECO:0000259" key="6">
    <source>
        <dbReference type="PROSITE" id="PS50016"/>
    </source>
</evidence>
<gene>
    <name evidence="7" type="ORF">g.44428</name>
</gene>